<evidence type="ECO:0000313" key="7">
    <source>
        <dbReference type="Proteomes" id="UP000250140"/>
    </source>
</evidence>
<dbReference type="Proteomes" id="UP000250140">
    <property type="component" value="Unassembled WGS sequence"/>
</dbReference>
<feature type="active site" description="Proton acceptor" evidence="3">
    <location>
        <position position="86"/>
    </location>
</feature>
<dbReference type="SUPFAM" id="SSF110857">
    <property type="entry name" value="Gamma-glutamyl cyclotransferase-like"/>
    <property type="match status" value="1"/>
</dbReference>
<gene>
    <name evidence="6" type="ORF">AOQ84DRAFT_357186</name>
</gene>
<keyword evidence="7" id="KW-1185">Reference proteome</keyword>
<dbReference type="InterPro" id="IPR017939">
    <property type="entry name" value="G-Glutamylcylcotransferase"/>
</dbReference>
<organism evidence="6 7">
    <name type="scientific">Glonium stellatum</name>
    <dbReference type="NCBI Taxonomy" id="574774"/>
    <lineage>
        <taxon>Eukaryota</taxon>
        <taxon>Fungi</taxon>
        <taxon>Dikarya</taxon>
        <taxon>Ascomycota</taxon>
        <taxon>Pezizomycotina</taxon>
        <taxon>Dothideomycetes</taxon>
        <taxon>Pleosporomycetidae</taxon>
        <taxon>Gloniales</taxon>
        <taxon>Gloniaceae</taxon>
        <taxon>Glonium</taxon>
    </lineage>
</organism>
<proteinExistence type="predicted"/>
<dbReference type="InterPro" id="IPR009288">
    <property type="entry name" value="AIG2-like_dom"/>
</dbReference>
<dbReference type="EMBL" id="KV750874">
    <property type="protein sequence ID" value="OCL02836.1"/>
    <property type="molecule type" value="Genomic_DNA"/>
</dbReference>
<evidence type="ECO:0000256" key="3">
    <source>
        <dbReference type="PIRSR" id="PIRSR617939-1"/>
    </source>
</evidence>
<evidence type="ECO:0000313" key="6">
    <source>
        <dbReference type="EMBL" id="OCL02836.1"/>
    </source>
</evidence>
<dbReference type="EC" id="4.3.2.9" evidence="1"/>
<dbReference type="GO" id="GO:0003839">
    <property type="term" value="F:gamma-glutamylcyclotransferase activity"/>
    <property type="evidence" value="ECO:0007669"/>
    <property type="project" value="UniProtKB-EC"/>
</dbReference>
<dbReference type="PANTHER" id="PTHR12935">
    <property type="entry name" value="GAMMA-GLUTAMYLCYCLOTRANSFERASE"/>
    <property type="match status" value="1"/>
</dbReference>
<reference evidence="6 7" key="1">
    <citation type="journal article" date="2016" name="Nat. Commun.">
        <title>Ectomycorrhizal ecology is imprinted in the genome of the dominant symbiotic fungus Cenococcum geophilum.</title>
        <authorList>
            <consortium name="DOE Joint Genome Institute"/>
            <person name="Peter M."/>
            <person name="Kohler A."/>
            <person name="Ohm R.A."/>
            <person name="Kuo A."/>
            <person name="Krutzmann J."/>
            <person name="Morin E."/>
            <person name="Arend M."/>
            <person name="Barry K.W."/>
            <person name="Binder M."/>
            <person name="Choi C."/>
            <person name="Clum A."/>
            <person name="Copeland A."/>
            <person name="Grisel N."/>
            <person name="Haridas S."/>
            <person name="Kipfer T."/>
            <person name="LaButti K."/>
            <person name="Lindquist E."/>
            <person name="Lipzen A."/>
            <person name="Maire R."/>
            <person name="Meier B."/>
            <person name="Mihaltcheva S."/>
            <person name="Molinier V."/>
            <person name="Murat C."/>
            <person name="Poggeler S."/>
            <person name="Quandt C.A."/>
            <person name="Sperisen C."/>
            <person name="Tritt A."/>
            <person name="Tisserant E."/>
            <person name="Crous P.W."/>
            <person name="Henrissat B."/>
            <person name="Nehls U."/>
            <person name="Egli S."/>
            <person name="Spatafora J.W."/>
            <person name="Grigoriev I.V."/>
            <person name="Martin F.M."/>
        </authorList>
    </citation>
    <scope>NUCLEOTIDE SEQUENCE [LARGE SCALE GENOMIC DNA]</scope>
    <source>
        <strain evidence="6 7">CBS 207.34</strain>
    </source>
</reference>
<sequence>MATEPKTLYFGYGSNLWLRQMRLRCPTSEYLGVARLRGYRWIINGRGYANVVESQADNETANSADVVYGLVYSLLPTDEARLDVNEGVPEAYTKETMAVDFWASDPSVDDGQVDVSKPPQDKEALVYIDRKRVTEDKPKKEYIYRMNMGIRDALDMGVPKKYVDGVMREFIPEEEEEKAGETKAVAMKQALNFVDEN</sequence>
<dbReference type="AlphaFoldDB" id="A0A8E2EQ52"/>
<dbReference type="PANTHER" id="PTHR12935:SF0">
    <property type="entry name" value="GAMMA-GLUTAMYLCYCLOTRANSFERASE"/>
    <property type="match status" value="1"/>
</dbReference>
<name>A0A8E2EQ52_9PEZI</name>
<dbReference type="Gene3D" id="3.10.490.10">
    <property type="entry name" value="Gamma-glutamyl cyclotransferase-like"/>
    <property type="match status" value="1"/>
</dbReference>
<protein>
    <recommendedName>
        <fullName evidence="1">gamma-glutamylcyclotransferase</fullName>
        <ecNumber evidence="1">4.3.2.9</ecNumber>
    </recommendedName>
</protein>
<dbReference type="Pfam" id="PF06094">
    <property type="entry name" value="GGACT"/>
    <property type="match status" value="1"/>
</dbReference>
<evidence type="ECO:0000256" key="4">
    <source>
        <dbReference type="PIRSR" id="PIRSR617939-2"/>
    </source>
</evidence>
<evidence type="ECO:0000256" key="1">
    <source>
        <dbReference type="ARBA" id="ARBA00012346"/>
    </source>
</evidence>
<evidence type="ECO:0000259" key="5">
    <source>
        <dbReference type="Pfam" id="PF06094"/>
    </source>
</evidence>
<evidence type="ECO:0000256" key="2">
    <source>
        <dbReference type="ARBA" id="ARBA00023239"/>
    </source>
</evidence>
<accession>A0A8E2EQ52</accession>
<keyword evidence="2" id="KW-0456">Lyase</keyword>
<dbReference type="CDD" id="cd06661">
    <property type="entry name" value="GGCT_like"/>
    <property type="match status" value="1"/>
</dbReference>
<dbReference type="InterPro" id="IPR036568">
    <property type="entry name" value="GGCT-like_sf"/>
</dbReference>
<feature type="domain" description="Gamma-glutamylcyclotransferase AIG2-like" evidence="5">
    <location>
        <begin position="9"/>
        <end position="128"/>
    </location>
</feature>
<feature type="binding site" evidence="4">
    <location>
        <begin position="9"/>
        <end position="14"/>
    </location>
    <ligand>
        <name>substrate</name>
    </ligand>
</feature>
<dbReference type="OrthoDB" id="2924818at2759"/>
<dbReference type="InterPro" id="IPR013024">
    <property type="entry name" value="GGCT-like"/>
</dbReference>